<evidence type="ECO:0000313" key="1">
    <source>
        <dbReference type="EMBL" id="ELP57228.1"/>
    </source>
</evidence>
<sequence>MPFYNFKIFLCEIVTQKEITPFIVTLLGVIEVMITNKKAIAFKCR</sequence>
<comment type="caution">
    <text evidence="1">The sequence shown here is derived from an EMBL/GenBank/DDBJ whole genome shotgun (WGS) entry which is preliminary data.</text>
</comment>
<dbReference type="AlphaFoldDB" id="L7EEU8"/>
<gene>
    <name evidence="1" type="ORF">O53_1841</name>
</gene>
<organism evidence="1 2">
    <name type="scientific">Microcystis aeruginosa TAIHU98</name>
    <dbReference type="NCBI Taxonomy" id="1134457"/>
    <lineage>
        <taxon>Bacteria</taxon>
        <taxon>Bacillati</taxon>
        <taxon>Cyanobacteriota</taxon>
        <taxon>Cyanophyceae</taxon>
        <taxon>Oscillatoriophycideae</taxon>
        <taxon>Chroococcales</taxon>
        <taxon>Microcystaceae</taxon>
        <taxon>Microcystis</taxon>
    </lineage>
</organism>
<evidence type="ECO:0000313" key="2">
    <source>
        <dbReference type="Proteomes" id="UP000010932"/>
    </source>
</evidence>
<name>L7EEU8_MICAE</name>
<proteinExistence type="predicted"/>
<protein>
    <submittedName>
        <fullName evidence="1">Uncharacterized protein</fullName>
    </submittedName>
</protein>
<dbReference type="EMBL" id="ANKQ01000001">
    <property type="protein sequence ID" value="ELP57228.1"/>
    <property type="molecule type" value="Genomic_DNA"/>
</dbReference>
<reference evidence="1 2" key="1">
    <citation type="journal article" date="2013" name="Genome Announc.">
        <title>Whole-Genome Sequence of Microcystis aeruginosa TAIHU98, a Nontoxic Bloom-Forming Strain Isolated from Taihu Lake, China.</title>
        <authorList>
            <person name="Yang C."/>
            <person name="Zhang W."/>
            <person name="Ren M."/>
            <person name="Song L."/>
            <person name="Li T."/>
            <person name="Zhao J."/>
        </authorList>
    </citation>
    <scope>NUCLEOTIDE SEQUENCE [LARGE SCALE GENOMIC DNA]</scope>
    <source>
        <strain evidence="1 2">TAIHU98</strain>
    </source>
</reference>
<accession>L7EEU8</accession>
<dbReference type="Proteomes" id="UP000010932">
    <property type="component" value="Unassembled WGS sequence"/>
</dbReference>